<dbReference type="PANTHER" id="PTHR43363">
    <property type="entry name" value="HYPOXANTHINE PHOSPHORIBOSYLTRANSFERASE"/>
    <property type="match status" value="1"/>
</dbReference>
<gene>
    <name evidence="4" type="ORF">EYM_03740</name>
</gene>
<dbReference type="EMBL" id="CP006867">
    <property type="protein sequence ID" value="ALU12439.1"/>
    <property type="molecule type" value="Genomic_DNA"/>
</dbReference>
<evidence type="ECO:0000313" key="4">
    <source>
        <dbReference type="EMBL" id="ALU12439.1"/>
    </source>
</evidence>
<dbReference type="STRING" id="940295.EYM_03740"/>
<keyword evidence="5" id="KW-1185">Reference proteome</keyword>
<keyword evidence="1" id="KW-0328">Glycosyltransferase</keyword>
<dbReference type="Gene3D" id="3.40.50.2020">
    <property type="match status" value="1"/>
</dbReference>
<name>A0A0U3FRG0_9CREN</name>
<dbReference type="InterPro" id="IPR000836">
    <property type="entry name" value="PRTase_dom"/>
</dbReference>
<dbReference type="InterPro" id="IPR029057">
    <property type="entry name" value="PRTase-like"/>
</dbReference>
<evidence type="ECO:0000256" key="1">
    <source>
        <dbReference type="ARBA" id="ARBA00022676"/>
    </source>
</evidence>
<accession>A0A0U3FRG0</accession>
<evidence type="ECO:0000259" key="3">
    <source>
        <dbReference type="Pfam" id="PF00156"/>
    </source>
</evidence>
<feature type="domain" description="Phosphoribosyltransferase" evidence="3">
    <location>
        <begin position="15"/>
        <end position="147"/>
    </location>
</feature>
<reference evidence="4 5" key="1">
    <citation type="submission" date="2013-11" db="EMBL/GenBank/DDBJ databases">
        <title>Comparative genomics of Ignicoccus.</title>
        <authorList>
            <person name="Podar M."/>
        </authorList>
    </citation>
    <scope>NUCLEOTIDE SEQUENCE [LARGE SCALE GENOMIC DNA]</scope>
    <source>
        <strain evidence="4 5">DSM 13165</strain>
    </source>
</reference>
<protein>
    <recommendedName>
        <fullName evidence="3">Phosphoribosyltransferase domain-containing protein</fullName>
    </recommendedName>
</protein>
<dbReference type="CDD" id="cd06223">
    <property type="entry name" value="PRTases_typeI"/>
    <property type="match status" value="1"/>
</dbReference>
<keyword evidence="2" id="KW-0808">Transferase</keyword>
<dbReference type="GO" id="GO:0016757">
    <property type="term" value="F:glycosyltransferase activity"/>
    <property type="evidence" value="ECO:0007669"/>
    <property type="project" value="UniProtKB-KW"/>
</dbReference>
<dbReference type="Proteomes" id="UP000060778">
    <property type="component" value="Chromosome"/>
</dbReference>
<dbReference type="PANTHER" id="PTHR43363:SF1">
    <property type="entry name" value="HYPOXANTHINE-GUANINE PHOSPHORIBOSYLTRANSFERASE"/>
    <property type="match status" value="1"/>
</dbReference>
<proteinExistence type="predicted"/>
<dbReference type="KEGG" id="iis:EYM_03740"/>
<organism evidence="4 5">
    <name type="scientific">Ignicoccus islandicus DSM 13165</name>
    <dbReference type="NCBI Taxonomy" id="940295"/>
    <lineage>
        <taxon>Archaea</taxon>
        <taxon>Thermoproteota</taxon>
        <taxon>Thermoprotei</taxon>
        <taxon>Desulfurococcales</taxon>
        <taxon>Desulfurococcaceae</taxon>
        <taxon>Ignicoccus</taxon>
    </lineage>
</organism>
<evidence type="ECO:0000313" key="5">
    <source>
        <dbReference type="Proteomes" id="UP000060778"/>
    </source>
</evidence>
<dbReference type="Pfam" id="PF00156">
    <property type="entry name" value="Pribosyltran"/>
    <property type="match status" value="1"/>
</dbReference>
<evidence type="ECO:0000256" key="2">
    <source>
        <dbReference type="ARBA" id="ARBA00022679"/>
    </source>
</evidence>
<dbReference type="SUPFAM" id="SSF53271">
    <property type="entry name" value="PRTase-like"/>
    <property type="match status" value="1"/>
</dbReference>
<sequence>MGKEAYLVLNWNSVHLNAIKLAEAIKSSKESFDYVIGVVRGGNVVASILSDLLNTDLIAIKLKAYKGTKLQGQAVLYDEPCVELRGKRILVVDDVCDTGSTFKVLSSYLKLRGVDEMKFAVLVKKRTCDFNINYWSLEDDRWILFPWEILEIYNQDPEGVKEAVREGMDNEVATRILGFIESTGKT</sequence>
<dbReference type="AlphaFoldDB" id="A0A0U3FRG0"/>